<proteinExistence type="predicted"/>
<accession>A0A067MJS9</accession>
<sequence length="109" mass="11320">MALQSAPNGKKCGTLTKPRSSSGNKDVSRGPSSITLSQSASVTPSRTSPFQIALSEATSVTASSAGYTSIQVFPSLLGVSTPCRNLRQRTTRAGSVRASAIQWFTLSSP</sequence>
<organism evidence="2 3">
    <name type="scientific">Botryobasidium botryosum (strain FD-172 SS1)</name>
    <dbReference type="NCBI Taxonomy" id="930990"/>
    <lineage>
        <taxon>Eukaryota</taxon>
        <taxon>Fungi</taxon>
        <taxon>Dikarya</taxon>
        <taxon>Basidiomycota</taxon>
        <taxon>Agaricomycotina</taxon>
        <taxon>Agaricomycetes</taxon>
        <taxon>Cantharellales</taxon>
        <taxon>Botryobasidiaceae</taxon>
        <taxon>Botryobasidium</taxon>
    </lineage>
</organism>
<dbReference type="InParanoid" id="A0A067MJS9"/>
<feature type="region of interest" description="Disordered" evidence="1">
    <location>
        <begin position="1"/>
        <end position="45"/>
    </location>
</feature>
<dbReference type="EMBL" id="KL198055">
    <property type="protein sequence ID" value="KDQ11801.1"/>
    <property type="molecule type" value="Genomic_DNA"/>
</dbReference>
<dbReference type="AlphaFoldDB" id="A0A067MJS9"/>
<name>A0A067MJS9_BOTB1</name>
<evidence type="ECO:0000313" key="2">
    <source>
        <dbReference type="EMBL" id="KDQ11801.1"/>
    </source>
</evidence>
<protein>
    <submittedName>
        <fullName evidence="2">Uncharacterized protein</fullName>
    </submittedName>
</protein>
<evidence type="ECO:0000256" key="1">
    <source>
        <dbReference type="SAM" id="MobiDB-lite"/>
    </source>
</evidence>
<evidence type="ECO:0000313" key="3">
    <source>
        <dbReference type="Proteomes" id="UP000027195"/>
    </source>
</evidence>
<dbReference type="HOGENOM" id="CLU_2183516_0_0_1"/>
<reference evidence="3" key="1">
    <citation type="journal article" date="2014" name="Proc. Natl. Acad. Sci. U.S.A.">
        <title>Extensive sampling of basidiomycete genomes demonstrates inadequacy of the white-rot/brown-rot paradigm for wood decay fungi.</title>
        <authorList>
            <person name="Riley R."/>
            <person name="Salamov A.A."/>
            <person name="Brown D.W."/>
            <person name="Nagy L.G."/>
            <person name="Floudas D."/>
            <person name="Held B.W."/>
            <person name="Levasseur A."/>
            <person name="Lombard V."/>
            <person name="Morin E."/>
            <person name="Otillar R."/>
            <person name="Lindquist E.A."/>
            <person name="Sun H."/>
            <person name="LaButti K.M."/>
            <person name="Schmutz J."/>
            <person name="Jabbour D."/>
            <person name="Luo H."/>
            <person name="Baker S.E."/>
            <person name="Pisabarro A.G."/>
            <person name="Walton J.D."/>
            <person name="Blanchette R.A."/>
            <person name="Henrissat B."/>
            <person name="Martin F."/>
            <person name="Cullen D."/>
            <person name="Hibbett D.S."/>
            <person name="Grigoriev I.V."/>
        </authorList>
    </citation>
    <scope>NUCLEOTIDE SEQUENCE [LARGE SCALE GENOMIC DNA]</scope>
    <source>
        <strain evidence="3">FD-172 SS1</strain>
    </source>
</reference>
<gene>
    <name evidence="2" type="ORF">BOTBODRAFT_57210</name>
</gene>
<dbReference type="Proteomes" id="UP000027195">
    <property type="component" value="Unassembled WGS sequence"/>
</dbReference>
<feature type="compositionally biased region" description="Polar residues" evidence="1">
    <location>
        <begin position="17"/>
        <end position="45"/>
    </location>
</feature>
<keyword evidence="3" id="KW-1185">Reference proteome</keyword>